<dbReference type="EMBL" id="VLNR01000058">
    <property type="protein sequence ID" value="TSE05583.1"/>
    <property type="molecule type" value="Genomic_DNA"/>
</dbReference>
<evidence type="ECO:0000313" key="1">
    <source>
        <dbReference type="EMBL" id="TSE05583.1"/>
    </source>
</evidence>
<comment type="caution">
    <text evidence="1">The sequence shown here is derived from an EMBL/GenBank/DDBJ whole genome shotgun (WGS) entry which is preliminary data.</text>
</comment>
<proteinExistence type="predicted"/>
<gene>
    <name evidence="1" type="ORF">FOF46_22300</name>
</gene>
<reference evidence="1 2" key="1">
    <citation type="submission" date="2019-07" db="EMBL/GenBank/DDBJ databases">
        <title>The draft genome sequence of Aquimarina algiphila M91.</title>
        <authorList>
            <person name="Meng X."/>
        </authorList>
    </citation>
    <scope>NUCLEOTIDE SEQUENCE [LARGE SCALE GENOMIC DNA]</scope>
    <source>
        <strain evidence="1 2">M91</strain>
    </source>
</reference>
<dbReference type="AlphaFoldDB" id="A0A554VER9"/>
<evidence type="ECO:0000313" key="2">
    <source>
        <dbReference type="Proteomes" id="UP000318833"/>
    </source>
</evidence>
<dbReference type="RefSeq" id="WP_109434732.1">
    <property type="nucleotide sequence ID" value="NZ_CANLVC010000003.1"/>
</dbReference>
<keyword evidence="2" id="KW-1185">Reference proteome</keyword>
<protein>
    <submittedName>
        <fullName evidence="1">Uncharacterized protein</fullName>
    </submittedName>
</protein>
<name>A0A554VER9_9FLAO</name>
<organism evidence="1 2">
    <name type="scientific">Aquimarina algiphila</name>
    <dbReference type="NCBI Taxonomy" id="2047982"/>
    <lineage>
        <taxon>Bacteria</taxon>
        <taxon>Pseudomonadati</taxon>
        <taxon>Bacteroidota</taxon>
        <taxon>Flavobacteriia</taxon>
        <taxon>Flavobacteriales</taxon>
        <taxon>Flavobacteriaceae</taxon>
        <taxon>Aquimarina</taxon>
    </lineage>
</organism>
<dbReference type="OrthoDB" id="1164070at2"/>
<accession>A0A554VER9</accession>
<sequence>MKNIVNINGIKRLNKSVQKTITGGFTDPDEYGYCPTPNSFFCGVPGHICCNGLCVLPTHGACNF</sequence>
<dbReference type="Proteomes" id="UP000318833">
    <property type="component" value="Unassembled WGS sequence"/>
</dbReference>